<dbReference type="AlphaFoldDB" id="A0A6A6FAD6"/>
<dbReference type="EMBL" id="ML992681">
    <property type="protein sequence ID" value="KAF2210374.1"/>
    <property type="molecule type" value="Genomic_DNA"/>
</dbReference>
<gene>
    <name evidence="1" type="ORF">CERZMDRAFT_91154</name>
</gene>
<keyword evidence="2" id="KW-1185">Reference proteome</keyword>
<organism evidence="1 2">
    <name type="scientific">Cercospora zeae-maydis SCOH1-5</name>
    <dbReference type="NCBI Taxonomy" id="717836"/>
    <lineage>
        <taxon>Eukaryota</taxon>
        <taxon>Fungi</taxon>
        <taxon>Dikarya</taxon>
        <taxon>Ascomycota</taxon>
        <taxon>Pezizomycotina</taxon>
        <taxon>Dothideomycetes</taxon>
        <taxon>Dothideomycetidae</taxon>
        <taxon>Mycosphaerellales</taxon>
        <taxon>Mycosphaerellaceae</taxon>
        <taxon>Cercospora</taxon>
    </lineage>
</organism>
<proteinExistence type="predicted"/>
<evidence type="ECO:0000313" key="2">
    <source>
        <dbReference type="Proteomes" id="UP000799539"/>
    </source>
</evidence>
<sequence length="73" mass="8246">MSRGNFLGEFWGCWRMAKQLSTSPTELTCLSRAGLAYVRIGISYMYVQVHVMMSMQHESCGRTDSNSTTDKDS</sequence>
<protein>
    <submittedName>
        <fullName evidence="1">Uncharacterized protein</fullName>
    </submittedName>
</protein>
<dbReference type="Proteomes" id="UP000799539">
    <property type="component" value="Unassembled WGS sequence"/>
</dbReference>
<name>A0A6A6FAD6_9PEZI</name>
<accession>A0A6A6FAD6</accession>
<reference evidence="1" key="1">
    <citation type="journal article" date="2020" name="Stud. Mycol.">
        <title>101 Dothideomycetes genomes: a test case for predicting lifestyles and emergence of pathogens.</title>
        <authorList>
            <person name="Haridas S."/>
            <person name="Albert R."/>
            <person name="Binder M."/>
            <person name="Bloem J."/>
            <person name="Labutti K."/>
            <person name="Salamov A."/>
            <person name="Andreopoulos B."/>
            <person name="Baker S."/>
            <person name="Barry K."/>
            <person name="Bills G."/>
            <person name="Bluhm B."/>
            <person name="Cannon C."/>
            <person name="Castanera R."/>
            <person name="Culley D."/>
            <person name="Daum C."/>
            <person name="Ezra D."/>
            <person name="Gonzalez J."/>
            <person name="Henrissat B."/>
            <person name="Kuo A."/>
            <person name="Liang C."/>
            <person name="Lipzen A."/>
            <person name="Lutzoni F."/>
            <person name="Magnuson J."/>
            <person name="Mondo S."/>
            <person name="Nolan M."/>
            <person name="Ohm R."/>
            <person name="Pangilinan J."/>
            <person name="Park H.-J."/>
            <person name="Ramirez L."/>
            <person name="Alfaro M."/>
            <person name="Sun H."/>
            <person name="Tritt A."/>
            <person name="Yoshinaga Y."/>
            <person name="Zwiers L.-H."/>
            <person name="Turgeon B."/>
            <person name="Goodwin S."/>
            <person name="Spatafora J."/>
            <person name="Crous P."/>
            <person name="Grigoriev I."/>
        </authorList>
    </citation>
    <scope>NUCLEOTIDE SEQUENCE</scope>
    <source>
        <strain evidence="1">SCOH1-5</strain>
    </source>
</reference>
<evidence type="ECO:0000313" key="1">
    <source>
        <dbReference type="EMBL" id="KAF2210374.1"/>
    </source>
</evidence>